<dbReference type="PROSITE" id="PS51669">
    <property type="entry name" value="4FE4S_MOW_BIS_MGD"/>
    <property type="match status" value="1"/>
</dbReference>
<dbReference type="InterPro" id="IPR009010">
    <property type="entry name" value="Asp_de-COase-like_dom_sf"/>
</dbReference>
<reference evidence="12 13" key="1">
    <citation type="submission" date="2024-01" db="EMBL/GenBank/DDBJ databases">
        <title>Multi-omics insights into the function and evolution of sodium benzoate biodegradation pathways in Benzoatithermus flavus gen. nov., sp. nov. from hot spring.</title>
        <authorList>
            <person name="Hu C.-J."/>
            <person name="Li W.-J."/>
        </authorList>
    </citation>
    <scope>NUCLEOTIDE SEQUENCE [LARGE SCALE GENOMIC DNA]</scope>
    <source>
        <strain evidence="12 13">SYSU G07066</strain>
    </source>
</reference>
<dbReference type="RefSeq" id="WP_418161721.1">
    <property type="nucleotide sequence ID" value="NZ_JBBLZC010000037.1"/>
</dbReference>
<dbReference type="EMBL" id="JBBLZC010000037">
    <property type="protein sequence ID" value="MEK0085874.1"/>
    <property type="molecule type" value="Genomic_DNA"/>
</dbReference>
<keyword evidence="7" id="KW-0560">Oxidoreductase</keyword>
<comment type="similarity">
    <text evidence="3">Belongs to the prokaryotic molybdopterin-containing oxidoreductase family. NasA/NapA/NarB subfamily.</text>
</comment>
<protein>
    <submittedName>
        <fullName evidence="12">Nitrate reductase</fullName>
    </submittedName>
</protein>
<dbReference type="SUPFAM" id="SSF50692">
    <property type="entry name" value="ADC-like"/>
    <property type="match status" value="1"/>
</dbReference>
<accession>A0ABU8XZU3</accession>
<evidence type="ECO:0000256" key="4">
    <source>
        <dbReference type="ARBA" id="ARBA00022485"/>
    </source>
</evidence>
<evidence type="ECO:0000256" key="7">
    <source>
        <dbReference type="ARBA" id="ARBA00023002"/>
    </source>
</evidence>
<evidence type="ECO:0000256" key="1">
    <source>
        <dbReference type="ARBA" id="ARBA00001942"/>
    </source>
</evidence>
<evidence type="ECO:0000256" key="3">
    <source>
        <dbReference type="ARBA" id="ARBA00008747"/>
    </source>
</evidence>
<dbReference type="Pfam" id="PF04324">
    <property type="entry name" value="Fer2_BFD"/>
    <property type="match status" value="1"/>
</dbReference>
<keyword evidence="6" id="KW-0479">Metal-binding</keyword>
<keyword evidence="9" id="KW-0411">Iron-sulfur</keyword>
<dbReference type="Gene3D" id="3.40.50.740">
    <property type="match status" value="1"/>
</dbReference>
<keyword evidence="10" id="KW-0534">Nitrate assimilation</keyword>
<dbReference type="Pfam" id="PF04879">
    <property type="entry name" value="Molybdop_Fe4S4"/>
    <property type="match status" value="1"/>
</dbReference>
<dbReference type="Gene3D" id="3.40.228.10">
    <property type="entry name" value="Dimethylsulfoxide Reductase, domain 2"/>
    <property type="match status" value="1"/>
</dbReference>
<evidence type="ECO:0000256" key="6">
    <source>
        <dbReference type="ARBA" id="ARBA00022723"/>
    </source>
</evidence>
<evidence type="ECO:0000256" key="8">
    <source>
        <dbReference type="ARBA" id="ARBA00023004"/>
    </source>
</evidence>
<evidence type="ECO:0000256" key="2">
    <source>
        <dbReference type="ARBA" id="ARBA00001966"/>
    </source>
</evidence>
<dbReference type="InterPro" id="IPR041957">
    <property type="entry name" value="CT_Nitrate-R-NapA-like"/>
</dbReference>
<proteinExistence type="inferred from homology"/>
<dbReference type="InterPro" id="IPR006963">
    <property type="entry name" value="Mopterin_OxRdtase_4Fe-4S_dom"/>
</dbReference>
<dbReference type="Pfam" id="PF00384">
    <property type="entry name" value="Molybdopterin"/>
    <property type="match status" value="1"/>
</dbReference>
<keyword evidence="5" id="KW-0500">Molybdenum</keyword>
<keyword evidence="4" id="KW-0004">4Fe-4S</keyword>
<evidence type="ECO:0000259" key="11">
    <source>
        <dbReference type="PROSITE" id="PS51669"/>
    </source>
</evidence>
<dbReference type="Gene3D" id="2.20.25.90">
    <property type="entry name" value="ADC-like domains"/>
    <property type="match status" value="1"/>
</dbReference>
<keyword evidence="8" id="KW-0408">Iron</keyword>
<evidence type="ECO:0000313" key="12">
    <source>
        <dbReference type="EMBL" id="MEK0085874.1"/>
    </source>
</evidence>
<comment type="caution">
    <text evidence="12">The sequence shown here is derived from an EMBL/GenBank/DDBJ whole genome shotgun (WGS) entry which is preliminary data.</text>
</comment>
<dbReference type="Gene3D" id="1.10.10.1100">
    <property type="entry name" value="BFD-like [2Fe-2S]-binding domain"/>
    <property type="match status" value="1"/>
</dbReference>
<dbReference type="CDD" id="cd02791">
    <property type="entry name" value="MopB_CT_Nitrate-R-NapA-like"/>
    <property type="match status" value="1"/>
</dbReference>
<feature type="domain" description="4Fe-4S Mo/W bis-MGD-type" evidence="11">
    <location>
        <begin position="3"/>
        <end position="55"/>
    </location>
</feature>
<dbReference type="InterPro" id="IPR050123">
    <property type="entry name" value="Prok_molybdopt-oxidoreductase"/>
</dbReference>
<dbReference type="Gene3D" id="2.40.40.20">
    <property type="match status" value="1"/>
</dbReference>
<comment type="cofactor">
    <cofactor evidence="2">
        <name>[4Fe-4S] cluster</name>
        <dbReference type="ChEBI" id="CHEBI:49883"/>
    </cofactor>
</comment>
<dbReference type="PANTHER" id="PTHR43105:SF9">
    <property type="entry name" value="NADPH-FE(3+) OXIDOREDUCTASE SUBUNIT ALPHA"/>
    <property type="match status" value="1"/>
</dbReference>
<dbReference type="SMART" id="SM00926">
    <property type="entry name" value="Molybdop_Fe4S4"/>
    <property type="match status" value="1"/>
</dbReference>
<evidence type="ECO:0000256" key="10">
    <source>
        <dbReference type="ARBA" id="ARBA00023063"/>
    </source>
</evidence>
<dbReference type="InterPro" id="IPR007419">
    <property type="entry name" value="BFD-like_2Fe2S-bd_dom"/>
</dbReference>
<evidence type="ECO:0000256" key="5">
    <source>
        <dbReference type="ARBA" id="ARBA00022505"/>
    </source>
</evidence>
<dbReference type="InterPro" id="IPR006656">
    <property type="entry name" value="Mopterin_OxRdtase"/>
</dbReference>
<organism evidence="12 13">
    <name type="scientific">Benzoatithermus flavus</name>
    <dbReference type="NCBI Taxonomy" id="3108223"/>
    <lineage>
        <taxon>Bacteria</taxon>
        <taxon>Pseudomonadati</taxon>
        <taxon>Pseudomonadota</taxon>
        <taxon>Alphaproteobacteria</taxon>
        <taxon>Geminicoccales</taxon>
        <taxon>Geminicoccaceae</taxon>
        <taxon>Benzoatithermus</taxon>
    </lineage>
</organism>
<dbReference type="InterPro" id="IPR041854">
    <property type="entry name" value="BFD-like_2Fe2S-bd_dom_sf"/>
</dbReference>
<evidence type="ECO:0000256" key="9">
    <source>
        <dbReference type="ARBA" id="ARBA00023014"/>
    </source>
</evidence>
<evidence type="ECO:0000313" key="13">
    <source>
        <dbReference type="Proteomes" id="UP001375743"/>
    </source>
</evidence>
<gene>
    <name evidence="12" type="ORF">U1T56_22190</name>
</gene>
<dbReference type="PANTHER" id="PTHR43105">
    <property type="entry name" value="RESPIRATORY NITRATE REDUCTASE"/>
    <property type="match status" value="1"/>
</dbReference>
<dbReference type="Proteomes" id="UP001375743">
    <property type="component" value="Unassembled WGS sequence"/>
</dbReference>
<name>A0ABU8XZU3_9PROT</name>
<comment type="cofactor">
    <cofactor evidence="1">
        <name>Mo-bis(molybdopterin guanine dinucleotide)</name>
        <dbReference type="ChEBI" id="CHEBI:60539"/>
    </cofactor>
</comment>
<dbReference type="CDD" id="cd02754">
    <property type="entry name" value="MopB_Nitrate-R-NapA-like"/>
    <property type="match status" value="1"/>
</dbReference>
<dbReference type="InterPro" id="IPR006657">
    <property type="entry name" value="MoPterin_dinucl-bd_dom"/>
</dbReference>
<dbReference type="Pfam" id="PF01568">
    <property type="entry name" value="Molydop_binding"/>
    <property type="match status" value="1"/>
</dbReference>
<sequence length="890" mass="93872">MTEAGVRTTCPYCGVGCGVIARPDGSIVGDPEHPANRGRLCSKGSALAETLADEDRLTHPLLHGRRVSWNEALDLVAERFAAVIAEHGPDAVAFYVSGQCLTEDYYVANKLMKGFIGSANIDTNSRLCMASTVAGHGRAFGADVVPGIYDDLEEADLVVLVGSNAAWCHPVLHRRLLAAKARRGTRIVTIDPRRTAACEEADLHLALAPGSDVALLAGLIVHLADHDALDRAWLDAHASGLEETLATARTTAGDLDRVAAITGLARSDIALFYDWFATTPRTVTAFSQGVNQSSAGTDKVNAIINCHLATGRIGKPGAGPFSLTGQPNAMGGREVGGLANQLAAHGRFDDPIDVERVRAFWRAPNLATRPGLKAVEMFEAVRDGRIKALWIVATNPAASLPRAQRVREALEACPFVVVSDCWPTDTTALADLVLPAAGWGEKDGTVTNSERRLSRQRPFRKPPGEAKADWWILAQVARRMGWDEAFAWNGPAAIFREHATLSAMLNAGRRPFDLGALATLDSAAYDALEPCRWPLPAGAASEGGRLFAAGGFPTPDGRARLVPTPFRPPAQQPDAERPLLLNTGRVRDQWHTMTRTGRVPKLLAHIGAPTATLAPGDAARLGIADGGLVRLTSADGSLVLHAAVSATQREGEVFVPMHWTHAFASAGPVARLVGAACDPVSGQPELKATPVAAEPVAIRWRGLLLHRRPVAPAEPDIHWSRIPLARGHALELAGSGELPQGQALTAMAWRLLDVPAAADHLEVVDPGRRVWRFATLTSGRLEACLFLAAAGSAAPLPTRETLAGLLGGPVAEGARAALLAGRSAGCTDEGGRTVCACFSVGLATLRAAIVARRLTSIAELGSALRAGTGCGSCIPELREIIRDVHAAAAA</sequence>
<dbReference type="SUPFAM" id="SSF53706">
    <property type="entry name" value="Formate dehydrogenase/DMSO reductase, domains 1-3"/>
    <property type="match status" value="1"/>
</dbReference>
<keyword evidence="13" id="KW-1185">Reference proteome</keyword>